<feature type="domain" description="ABC transmembrane type-1" evidence="9">
    <location>
        <begin position="19"/>
        <end position="198"/>
    </location>
</feature>
<keyword evidence="5 8" id="KW-0472">Membrane</keyword>
<dbReference type="InterPro" id="IPR051204">
    <property type="entry name" value="ABC_transp_perm/SBD"/>
</dbReference>
<accession>A0A0F3RRC2</accession>
<evidence type="ECO:0000256" key="2">
    <source>
        <dbReference type="ARBA" id="ARBA00022448"/>
    </source>
</evidence>
<dbReference type="CDD" id="cd06261">
    <property type="entry name" value="TM_PBP2"/>
    <property type="match status" value="1"/>
</dbReference>
<dbReference type="Proteomes" id="UP000033491">
    <property type="component" value="Unassembled WGS sequence"/>
</dbReference>
<dbReference type="GO" id="GO:0043190">
    <property type="term" value="C:ATP-binding cassette (ABC) transporter complex"/>
    <property type="evidence" value="ECO:0007669"/>
    <property type="project" value="InterPro"/>
</dbReference>
<dbReference type="GO" id="GO:0031460">
    <property type="term" value="P:glycine betaine transport"/>
    <property type="evidence" value="ECO:0007669"/>
    <property type="project" value="TreeGrafter"/>
</dbReference>
<dbReference type="Gene3D" id="1.10.3720.10">
    <property type="entry name" value="MetI-like"/>
    <property type="match status" value="1"/>
</dbReference>
<feature type="transmembrane region" description="Helical" evidence="8">
    <location>
        <begin position="25"/>
        <end position="46"/>
    </location>
</feature>
<keyword evidence="2 8" id="KW-0813">Transport</keyword>
<dbReference type="PANTHER" id="PTHR30177:SF4">
    <property type="entry name" value="OSMOPROTECTANT IMPORT PERMEASE PROTEIN OSMW"/>
    <property type="match status" value="1"/>
</dbReference>
<feature type="transmembrane region" description="Helical" evidence="8">
    <location>
        <begin position="67"/>
        <end position="94"/>
    </location>
</feature>
<protein>
    <submittedName>
        <fullName evidence="10">Glycine/betaine ABC transporter permease</fullName>
    </submittedName>
</protein>
<evidence type="ECO:0000256" key="8">
    <source>
        <dbReference type="RuleBase" id="RU363032"/>
    </source>
</evidence>
<evidence type="ECO:0000256" key="5">
    <source>
        <dbReference type="ARBA" id="ARBA00023136"/>
    </source>
</evidence>
<proteinExistence type="inferred from homology"/>
<dbReference type="InterPro" id="IPR007210">
    <property type="entry name" value="ABC_Gly_betaine_transp_sub-bd"/>
</dbReference>
<dbReference type="RefSeq" id="WP_045807691.1">
    <property type="nucleotide sequence ID" value="NZ_JZCR01000019.1"/>
</dbReference>
<comment type="similarity">
    <text evidence="7">In the N-terminal section; belongs to the binding-protein-dependent transport system permease family.</text>
</comment>
<dbReference type="PATRIC" id="fig|216463.3.peg.899"/>
<comment type="similarity">
    <text evidence="8">Belongs to the binding-protein-dependent transport system permease family.</text>
</comment>
<dbReference type="InterPro" id="IPR000515">
    <property type="entry name" value="MetI-like"/>
</dbReference>
<dbReference type="GO" id="GO:0022857">
    <property type="term" value="F:transmembrane transporter activity"/>
    <property type="evidence" value="ECO:0007669"/>
    <property type="project" value="InterPro"/>
</dbReference>
<evidence type="ECO:0000256" key="7">
    <source>
        <dbReference type="ARBA" id="ARBA00035652"/>
    </source>
</evidence>
<feature type="transmembrane region" description="Helical" evidence="8">
    <location>
        <begin position="179"/>
        <end position="202"/>
    </location>
</feature>
<evidence type="ECO:0000256" key="6">
    <source>
        <dbReference type="ARBA" id="ARBA00035642"/>
    </source>
</evidence>
<dbReference type="Gene3D" id="3.40.190.10">
    <property type="entry name" value="Periplasmic binding protein-like II"/>
    <property type="match status" value="1"/>
</dbReference>
<comment type="similarity">
    <text evidence="6">In the C-terminal section; belongs to the OsmX family.</text>
</comment>
<dbReference type="FunFam" id="1.10.3720.10:FF:000001">
    <property type="entry name" value="Glycine betaine ABC transporter, permease"/>
    <property type="match status" value="1"/>
</dbReference>
<dbReference type="SUPFAM" id="SSF161098">
    <property type="entry name" value="MetI-like"/>
    <property type="match status" value="1"/>
</dbReference>
<comment type="subcellular location">
    <subcellularLocation>
        <location evidence="8">Cell membrane</location>
        <topology evidence="8">Multi-pass membrane protein</topology>
    </subcellularLocation>
    <subcellularLocation>
        <location evidence="1">Membrane</location>
        <topology evidence="1">Multi-pass membrane protein</topology>
    </subcellularLocation>
</comment>
<dbReference type="InterPro" id="IPR035906">
    <property type="entry name" value="MetI-like_sf"/>
</dbReference>
<dbReference type="PANTHER" id="PTHR30177">
    <property type="entry name" value="GLYCINE BETAINE/L-PROLINE TRANSPORT SYSTEM PERMEASE PROTEIN PROW"/>
    <property type="match status" value="1"/>
</dbReference>
<dbReference type="Gene3D" id="3.40.190.120">
    <property type="entry name" value="Osmoprotection protein (prox), domain 2"/>
    <property type="match status" value="1"/>
</dbReference>
<dbReference type="AlphaFoldDB" id="A0A0F3RRC2"/>
<evidence type="ECO:0000256" key="1">
    <source>
        <dbReference type="ARBA" id="ARBA00004141"/>
    </source>
</evidence>
<keyword evidence="3 8" id="KW-0812">Transmembrane</keyword>
<feature type="transmembrane region" description="Helical" evidence="8">
    <location>
        <begin position="133"/>
        <end position="159"/>
    </location>
</feature>
<feature type="transmembrane region" description="Helical" evidence="8">
    <location>
        <begin position="209"/>
        <end position="226"/>
    </location>
</feature>
<evidence type="ECO:0000313" key="11">
    <source>
        <dbReference type="Proteomes" id="UP000033491"/>
    </source>
</evidence>
<dbReference type="Pfam" id="PF04069">
    <property type="entry name" value="OpuAC"/>
    <property type="match status" value="1"/>
</dbReference>
<dbReference type="InterPro" id="IPR058089">
    <property type="entry name" value="EgtUBC_SBD"/>
</dbReference>
<dbReference type="EMBL" id="JZCR01000019">
    <property type="protein sequence ID" value="KJW12583.1"/>
    <property type="molecule type" value="Genomic_DNA"/>
</dbReference>
<keyword evidence="4 8" id="KW-1133">Transmembrane helix</keyword>
<organism evidence="10 11">
    <name type="scientific">Levilactobacillus spicheri</name>
    <dbReference type="NCBI Taxonomy" id="216463"/>
    <lineage>
        <taxon>Bacteria</taxon>
        <taxon>Bacillati</taxon>
        <taxon>Bacillota</taxon>
        <taxon>Bacilli</taxon>
        <taxon>Lactobacillales</taxon>
        <taxon>Lactobacillaceae</taxon>
        <taxon>Levilactobacillus</taxon>
    </lineage>
</organism>
<dbReference type="SUPFAM" id="SSF53850">
    <property type="entry name" value="Periplasmic binding protein-like II"/>
    <property type="match status" value="1"/>
</dbReference>
<gene>
    <name evidence="10" type="ORF">VC81_08895</name>
</gene>
<evidence type="ECO:0000313" key="10">
    <source>
        <dbReference type="EMBL" id="KJW12583.1"/>
    </source>
</evidence>
<dbReference type="STRING" id="216463.VC81_08895"/>
<dbReference type="Pfam" id="PF00528">
    <property type="entry name" value="BPD_transp_1"/>
    <property type="match status" value="1"/>
</dbReference>
<evidence type="ECO:0000256" key="3">
    <source>
        <dbReference type="ARBA" id="ARBA00022692"/>
    </source>
</evidence>
<evidence type="ECO:0000256" key="4">
    <source>
        <dbReference type="ARBA" id="ARBA00022989"/>
    </source>
</evidence>
<dbReference type="PROSITE" id="PS50928">
    <property type="entry name" value="ABC_TM1"/>
    <property type="match status" value="1"/>
</dbReference>
<name>A0A0F3RRC2_9LACO</name>
<sequence length="509" mass="55828">MNSVIAYFSKNEQAIISALLQHIELSVIAVLITIVIAIPLAAALINHHKIGEFILQVTSVIQTIPSLAILGILIPFVGIGTVPAVIALVLYAIMPVFQNTYAGLTNVDPLLIEAADALGVSRRFKLFRVQFPLALPMIISGIRIAVVMVIGTATLAALIGGGGLGTYILLGIQTNNNAALVVGAVLAALLALLASGLIRILVKVPLKKLVIGVAVLVVLFGGGLGMKHLMTPKVENIVIAGKMGGEPEILINMYKDLIEEDNPHVKVTLKRNFGGTSFLFKALRSQKIDIYPEFTGTVLQSLVKGHTTPDPNPVTTYQTAKRSLLQQFQMSYLKPMQYQNGYGLTVTRTTARKDHLKTFSDLKNHPELMAAFDPDFFQQADGYPGLQKAYGLHFHQVRTMEPSLRYEALAKGKVGVADAYTTDPQIKQYHLVLLKDNQHFFPPYQGAPLMRKQFMQQHPDVVKRLNKLAGKVTTSEMQKMNYQVTVQHQKASTVAKTYLKTHHLINKTD</sequence>
<dbReference type="OrthoDB" id="9801163at2"/>
<dbReference type="CDD" id="cd13610">
    <property type="entry name" value="PBP2_ChoS"/>
    <property type="match status" value="1"/>
</dbReference>
<evidence type="ECO:0000259" key="9">
    <source>
        <dbReference type="PROSITE" id="PS50928"/>
    </source>
</evidence>
<reference evidence="10 11" key="1">
    <citation type="submission" date="2015-03" db="EMBL/GenBank/DDBJ databases">
        <authorList>
            <person name="Zheng J."/>
            <person name="Ganezle M."/>
        </authorList>
    </citation>
    <scope>NUCLEOTIDE SEQUENCE [LARGE SCALE GENOMIC DNA]</scope>
    <source>
        <strain evidence="10 11">LP38</strain>
    </source>
</reference>
<comment type="caution">
    <text evidence="10">The sequence shown here is derived from an EMBL/GenBank/DDBJ whole genome shotgun (WGS) entry which is preliminary data.</text>
</comment>